<comment type="caution">
    <text evidence="1">The sequence shown here is derived from an EMBL/GenBank/DDBJ whole genome shotgun (WGS) entry which is preliminary data.</text>
</comment>
<evidence type="ECO:0000313" key="1">
    <source>
        <dbReference type="EMBL" id="KAJ7533922.1"/>
    </source>
</evidence>
<reference evidence="2" key="1">
    <citation type="journal article" date="2024" name="Proc. Natl. Acad. Sci. U.S.A.">
        <title>Extraordinary preservation of gene collinearity over three hundred million years revealed in homosporous lycophytes.</title>
        <authorList>
            <person name="Li C."/>
            <person name="Wickell D."/>
            <person name="Kuo L.Y."/>
            <person name="Chen X."/>
            <person name="Nie B."/>
            <person name="Liao X."/>
            <person name="Peng D."/>
            <person name="Ji J."/>
            <person name="Jenkins J."/>
            <person name="Williams M."/>
            <person name="Shu S."/>
            <person name="Plott C."/>
            <person name="Barry K."/>
            <person name="Rajasekar S."/>
            <person name="Grimwood J."/>
            <person name="Han X."/>
            <person name="Sun S."/>
            <person name="Hou Z."/>
            <person name="He W."/>
            <person name="Dai G."/>
            <person name="Sun C."/>
            <person name="Schmutz J."/>
            <person name="Leebens-Mack J.H."/>
            <person name="Li F.W."/>
            <person name="Wang L."/>
        </authorList>
    </citation>
    <scope>NUCLEOTIDE SEQUENCE [LARGE SCALE GENOMIC DNA]</scope>
    <source>
        <strain evidence="2">cv. PW_Plant_1</strain>
    </source>
</reference>
<gene>
    <name evidence="1" type="ORF">O6H91_13G071200</name>
</gene>
<protein>
    <submittedName>
        <fullName evidence="1">Uncharacterized protein</fullName>
    </submittedName>
</protein>
<keyword evidence="2" id="KW-1185">Reference proteome</keyword>
<dbReference type="EMBL" id="CM055104">
    <property type="protein sequence ID" value="KAJ7533922.1"/>
    <property type="molecule type" value="Genomic_DNA"/>
</dbReference>
<proteinExistence type="predicted"/>
<accession>A0ACC2BVW0</accession>
<name>A0ACC2BVW0_DIPCM</name>
<dbReference type="Proteomes" id="UP001162992">
    <property type="component" value="Chromosome 13"/>
</dbReference>
<sequence>MAFLAEWPWQRIGNLKYFLFAPIILKALHANVGGGYESDNWCLHVLIVSSLRYIQHQCWNSYSRLHCLVKKHQIQKFGTDFVQVDREFHCDNFIIFQALVAVAAHMWVPGFSNLSVWNFGGILSALLVHMGATEFLYYWAHRALHEKFFYSQYHSYHHASSTPEPSTAGTRTFLEELLQTALMAVAIMGSVFGGRGSIALLYIYLLAFDFLKHMGHCNCEFVPLWAYTMFPPLKYLLFTPSYHSLHHIDNRTNFCLFMPLYDYLGGTRNKDTWSFYVSLRKGSKEQVPQLVFLAHCIDILSSLHVSFVGRTLSSIPFRSAWYQWPVTPLLFIALFPLWIWGRTFVAYEYMLRGLHAQTWVVPRYGFHYFLPFGKHKINQLIEQAILDADAKGVKVISLAALNKNEALNGGGLLFVKKHKDLKVRVVHGNTLTAAVILYEIPPSVSEVFLTGATSKLGRAIAIYLCRNRVRVLMLTSSRERYEHILNEVPEDCRPYLVQVTKYQAGKNCKTWIIGKWTNAKEQSWAPVGTHFHQFVIPPVQEVRKDCTYGKLAGMHLPKDIKGLRTCEYTFGRGVVAACHAGGLLHALEGWDHHEVGSIDVDRIDTVWEAALKHGMTPA</sequence>
<organism evidence="1 2">
    <name type="scientific">Diphasiastrum complanatum</name>
    <name type="common">Issler's clubmoss</name>
    <name type="synonym">Lycopodium complanatum</name>
    <dbReference type="NCBI Taxonomy" id="34168"/>
    <lineage>
        <taxon>Eukaryota</taxon>
        <taxon>Viridiplantae</taxon>
        <taxon>Streptophyta</taxon>
        <taxon>Embryophyta</taxon>
        <taxon>Tracheophyta</taxon>
        <taxon>Lycopodiopsida</taxon>
        <taxon>Lycopodiales</taxon>
        <taxon>Lycopodiaceae</taxon>
        <taxon>Lycopodioideae</taxon>
        <taxon>Diphasiastrum</taxon>
    </lineage>
</organism>
<evidence type="ECO:0000313" key="2">
    <source>
        <dbReference type="Proteomes" id="UP001162992"/>
    </source>
</evidence>